<dbReference type="Gene3D" id="3.30.450.40">
    <property type="match status" value="1"/>
</dbReference>
<dbReference type="GO" id="GO:0045892">
    <property type="term" value="P:negative regulation of DNA-templated transcription"/>
    <property type="evidence" value="ECO:0007669"/>
    <property type="project" value="TreeGrafter"/>
</dbReference>
<dbReference type="RefSeq" id="WP_167667252.1">
    <property type="nucleotide sequence ID" value="NZ_JACCEV010000001.1"/>
</dbReference>
<keyword evidence="1" id="KW-0805">Transcription regulation</keyword>
<dbReference type="PROSITE" id="PS51078">
    <property type="entry name" value="ICLR_ED"/>
    <property type="match status" value="1"/>
</dbReference>
<evidence type="ECO:0000256" key="1">
    <source>
        <dbReference type="ARBA" id="ARBA00023015"/>
    </source>
</evidence>
<dbReference type="GO" id="GO:0003700">
    <property type="term" value="F:DNA-binding transcription factor activity"/>
    <property type="evidence" value="ECO:0007669"/>
    <property type="project" value="TreeGrafter"/>
</dbReference>
<keyword evidence="3" id="KW-0804">Transcription</keyword>
<dbReference type="AlphaFoldDB" id="A0A853GW10"/>
<evidence type="ECO:0000259" key="5">
    <source>
        <dbReference type="PROSITE" id="PS51078"/>
    </source>
</evidence>
<organism evidence="6 7">
    <name type="scientific">Pollutimonas harenae</name>
    <dbReference type="NCBI Taxonomy" id="657015"/>
    <lineage>
        <taxon>Bacteria</taxon>
        <taxon>Pseudomonadati</taxon>
        <taxon>Pseudomonadota</taxon>
        <taxon>Betaproteobacteria</taxon>
        <taxon>Burkholderiales</taxon>
        <taxon>Alcaligenaceae</taxon>
        <taxon>Pollutimonas</taxon>
    </lineage>
</organism>
<dbReference type="InterPro" id="IPR036388">
    <property type="entry name" value="WH-like_DNA-bd_sf"/>
</dbReference>
<dbReference type="Gene3D" id="1.10.10.10">
    <property type="entry name" value="Winged helix-like DNA-binding domain superfamily/Winged helix DNA-binding domain"/>
    <property type="match status" value="1"/>
</dbReference>
<comment type="caution">
    <text evidence="6">The sequence shown here is derived from an EMBL/GenBank/DDBJ whole genome shotgun (WGS) entry which is preliminary data.</text>
</comment>
<dbReference type="SUPFAM" id="SSF55781">
    <property type="entry name" value="GAF domain-like"/>
    <property type="match status" value="1"/>
</dbReference>
<keyword evidence="2" id="KW-0238">DNA-binding</keyword>
<dbReference type="PROSITE" id="PS51077">
    <property type="entry name" value="HTH_ICLR"/>
    <property type="match status" value="1"/>
</dbReference>
<dbReference type="Pfam" id="PF09339">
    <property type="entry name" value="HTH_IclR"/>
    <property type="match status" value="1"/>
</dbReference>
<evidence type="ECO:0000259" key="4">
    <source>
        <dbReference type="PROSITE" id="PS51077"/>
    </source>
</evidence>
<dbReference type="InterPro" id="IPR029016">
    <property type="entry name" value="GAF-like_dom_sf"/>
</dbReference>
<accession>A0A853GW10</accession>
<feature type="domain" description="HTH iclR-type" evidence="4">
    <location>
        <begin position="1"/>
        <end position="57"/>
    </location>
</feature>
<evidence type="ECO:0000256" key="3">
    <source>
        <dbReference type="ARBA" id="ARBA00023163"/>
    </source>
</evidence>
<evidence type="ECO:0000313" key="6">
    <source>
        <dbReference type="EMBL" id="NYT84322.1"/>
    </source>
</evidence>
<protein>
    <submittedName>
        <fullName evidence="6">IclR family transcriptional regulator</fullName>
    </submittedName>
</protein>
<dbReference type="InterPro" id="IPR014757">
    <property type="entry name" value="Tscrpt_reg_IclR_C"/>
</dbReference>
<dbReference type="InterPro" id="IPR050707">
    <property type="entry name" value="HTH_MetabolicPath_Reg"/>
</dbReference>
<dbReference type="PANTHER" id="PTHR30136:SF39">
    <property type="entry name" value="TRANSCRIPTIONAL REGULATORY PROTEIN"/>
    <property type="match status" value="1"/>
</dbReference>
<dbReference type="EMBL" id="JACCEV010000001">
    <property type="protein sequence ID" value="NYT84322.1"/>
    <property type="molecule type" value="Genomic_DNA"/>
</dbReference>
<sequence length="250" mass="26059">MSLTLDVLARAPGGLRLADIATQTQLGKTTVHRLLSGLVELGWVDQAEDDGSYVLGFRPLTLALAAVDRYSLSRLSASALQHIADVTGDTVYLSLRSSADAVCVARYEGDFPVKTLTLSVGERRPLGVGAGSLALLAFQDDAVVAQLLGRNADARARYQISDATLHALVADARSQGYAMNDGMLVSGMSAVGVPIRASDGRPVAAVSVAAISSRLGGTRRLEVANLLSNAVKDIHSRLQASVDFSTLGAG</sequence>
<dbReference type="Proteomes" id="UP000554144">
    <property type="component" value="Unassembled WGS sequence"/>
</dbReference>
<dbReference type="GO" id="GO:0003677">
    <property type="term" value="F:DNA binding"/>
    <property type="evidence" value="ECO:0007669"/>
    <property type="project" value="UniProtKB-KW"/>
</dbReference>
<dbReference type="InterPro" id="IPR005471">
    <property type="entry name" value="Tscrpt_reg_IclR_N"/>
</dbReference>
<dbReference type="InterPro" id="IPR036390">
    <property type="entry name" value="WH_DNA-bd_sf"/>
</dbReference>
<dbReference type="SUPFAM" id="SSF46785">
    <property type="entry name" value="Winged helix' DNA-binding domain"/>
    <property type="match status" value="1"/>
</dbReference>
<evidence type="ECO:0000313" key="7">
    <source>
        <dbReference type="Proteomes" id="UP000554144"/>
    </source>
</evidence>
<dbReference type="Pfam" id="PF01614">
    <property type="entry name" value="IclR_C"/>
    <property type="match status" value="1"/>
</dbReference>
<evidence type="ECO:0000256" key="2">
    <source>
        <dbReference type="ARBA" id="ARBA00023125"/>
    </source>
</evidence>
<proteinExistence type="predicted"/>
<gene>
    <name evidence="6" type="ORF">H0A62_01790</name>
</gene>
<reference evidence="6 7" key="1">
    <citation type="submission" date="2020-07" db="EMBL/GenBank/DDBJ databases">
        <title>Taxonomic revisions and descriptions of new bacterial species based on genomic comparisons in the high-G+C-content subgroup of the family Alcaligenaceae.</title>
        <authorList>
            <person name="Szabo A."/>
            <person name="Felfoldi T."/>
        </authorList>
    </citation>
    <scope>NUCLEOTIDE SEQUENCE [LARGE SCALE GENOMIC DNA]</scope>
    <source>
        <strain evidence="6 7">DSM 25667</strain>
    </source>
</reference>
<dbReference type="SMART" id="SM00346">
    <property type="entry name" value="HTH_ICLR"/>
    <property type="match status" value="1"/>
</dbReference>
<dbReference type="PANTHER" id="PTHR30136">
    <property type="entry name" value="HELIX-TURN-HELIX TRANSCRIPTIONAL REGULATOR, ICLR FAMILY"/>
    <property type="match status" value="1"/>
</dbReference>
<name>A0A853GW10_9BURK</name>
<keyword evidence="7" id="KW-1185">Reference proteome</keyword>
<feature type="domain" description="IclR-ED" evidence="5">
    <location>
        <begin position="58"/>
        <end position="240"/>
    </location>
</feature>